<comment type="caution">
    <text evidence="1">The sequence shown here is derived from an EMBL/GenBank/DDBJ whole genome shotgun (WGS) entry which is preliminary data.</text>
</comment>
<organism evidence="1 2">
    <name type="scientific">Robertmurraya mangrovi</name>
    <dbReference type="NCBI Taxonomy" id="3098077"/>
    <lineage>
        <taxon>Bacteria</taxon>
        <taxon>Bacillati</taxon>
        <taxon>Bacillota</taxon>
        <taxon>Bacilli</taxon>
        <taxon>Bacillales</taxon>
        <taxon>Bacillaceae</taxon>
        <taxon>Robertmurraya</taxon>
    </lineage>
</organism>
<dbReference type="EMBL" id="JAXOFX010000009">
    <property type="protein sequence ID" value="MDZ5472809.1"/>
    <property type="molecule type" value="Genomic_DNA"/>
</dbReference>
<evidence type="ECO:0000313" key="2">
    <source>
        <dbReference type="Proteomes" id="UP001290455"/>
    </source>
</evidence>
<evidence type="ECO:0000313" key="1">
    <source>
        <dbReference type="EMBL" id="MDZ5472809.1"/>
    </source>
</evidence>
<protein>
    <submittedName>
        <fullName evidence="1">Uncharacterized protein</fullName>
    </submittedName>
</protein>
<reference evidence="1 2" key="1">
    <citation type="submission" date="2023-11" db="EMBL/GenBank/DDBJ databases">
        <title>Bacillus jintuensis, isolated from a mudflat on the Beibu Gulf coast.</title>
        <authorList>
            <person name="Li M."/>
        </authorList>
    </citation>
    <scope>NUCLEOTIDE SEQUENCE [LARGE SCALE GENOMIC DNA]</scope>
    <source>
        <strain evidence="1 2">31A1R</strain>
    </source>
</reference>
<sequence>MKKFLNILLGIVSLFLIVAGVVAFMFVQDMKPDKEKEAEIRVLAEDYLQDHFNGDFEIYDVLFDNMGNFGFEYAAKARNKNNHVDFLIYMDDETKQLVDTYISKKWAKEVETLIRPIITEKLGTETDLYVYFDDEIGKNLGLNPLAESSYKEFDVKPTIRMTIPRKKKDEDEMYLNALISDLKEKEILKHGTVNVGYITTTGEILEDTEWSKEF</sequence>
<gene>
    <name evidence="1" type="ORF">SM124_13835</name>
</gene>
<proteinExistence type="predicted"/>
<keyword evidence="2" id="KW-1185">Reference proteome</keyword>
<dbReference type="Proteomes" id="UP001290455">
    <property type="component" value="Unassembled WGS sequence"/>
</dbReference>
<name>A0ABU5J070_9BACI</name>
<accession>A0ABU5J070</accession>
<dbReference type="RefSeq" id="WP_322447112.1">
    <property type="nucleotide sequence ID" value="NZ_JAXOFX010000009.1"/>
</dbReference>